<dbReference type="Gene3D" id="1.10.1900.20">
    <property type="entry name" value="Ribosomal protein L20"/>
    <property type="match status" value="1"/>
</dbReference>
<keyword evidence="3" id="KW-0694">RNA-binding</keyword>
<evidence type="ECO:0000256" key="2">
    <source>
        <dbReference type="ARBA" id="ARBA00022730"/>
    </source>
</evidence>
<dbReference type="FunFam" id="1.10.1900.20:FF:000001">
    <property type="entry name" value="50S ribosomal protein L20"/>
    <property type="match status" value="1"/>
</dbReference>
<dbReference type="PRINTS" id="PR00062">
    <property type="entry name" value="RIBOSOMALL20"/>
</dbReference>
<dbReference type="AlphaFoldDB" id="A0A382B823"/>
<evidence type="ECO:0000256" key="1">
    <source>
        <dbReference type="ARBA" id="ARBA00007698"/>
    </source>
</evidence>
<evidence type="ECO:0000256" key="5">
    <source>
        <dbReference type="ARBA" id="ARBA00023274"/>
    </source>
</evidence>
<evidence type="ECO:0000256" key="3">
    <source>
        <dbReference type="ARBA" id="ARBA00022884"/>
    </source>
</evidence>
<name>A0A382B823_9ZZZZ</name>
<dbReference type="InterPro" id="IPR005813">
    <property type="entry name" value="Ribosomal_bL20"/>
</dbReference>
<dbReference type="InterPro" id="IPR049946">
    <property type="entry name" value="RIBOSOMAL_L20_CS"/>
</dbReference>
<protein>
    <recommendedName>
        <fullName evidence="7">50S ribosomal protein L20</fullName>
    </recommendedName>
</protein>
<reference evidence="6" key="1">
    <citation type="submission" date="2018-05" db="EMBL/GenBank/DDBJ databases">
        <authorList>
            <person name="Lanie J.A."/>
            <person name="Ng W.-L."/>
            <person name="Kazmierczak K.M."/>
            <person name="Andrzejewski T.M."/>
            <person name="Davidsen T.M."/>
            <person name="Wayne K.J."/>
            <person name="Tettelin H."/>
            <person name="Glass J.I."/>
            <person name="Rusch D."/>
            <person name="Podicherti R."/>
            <person name="Tsui H.-C.T."/>
            <person name="Winkler M.E."/>
        </authorList>
    </citation>
    <scope>NUCLEOTIDE SEQUENCE</scope>
</reference>
<comment type="similarity">
    <text evidence="1">Belongs to the bacterial ribosomal protein bL20 family.</text>
</comment>
<dbReference type="GO" id="GO:0005840">
    <property type="term" value="C:ribosome"/>
    <property type="evidence" value="ECO:0007669"/>
    <property type="project" value="UniProtKB-KW"/>
</dbReference>
<dbReference type="InterPro" id="IPR035566">
    <property type="entry name" value="Ribosomal_protein_bL20_C"/>
</dbReference>
<dbReference type="SUPFAM" id="SSF74731">
    <property type="entry name" value="Ribosomal protein L20"/>
    <property type="match status" value="1"/>
</dbReference>
<keyword evidence="4" id="KW-0689">Ribosomal protein</keyword>
<accession>A0A382B823</accession>
<dbReference type="PROSITE" id="PS00937">
    <property type="entry name" value="RIBOSOMAL_L20"/>
    <property type="match status" value="1"/>
</dbReference>
<dbReference type="EMBL" id="UINC01028629">
    <property type="protein sequence ID" value="SVB09945.1"/>
    <property type="molecule type" value="Genomic_DNA"/>
</dbReference>
<keyword evidence="5" id="KW-0687">Ribonucleoprotein</keyword>
<organism evidence="6">
    <name type="scientific">marine metagenome</name>
    <dbReference type="NCBI Taxonomy" id="408172"/>
    <lineage>
        <taxon>unclassified sequences</taxon>
        <taxon>metagenomes</taxon>
        <taxon>ecological metagenomes</taxon>
    </lineage>
</organism>
<proteinExistence type="inferred from homology"/>
<dbReference type="HAMAP" id="MF_00382">
    <property type="entry name" value="Ribosomal_bL20"/>
    <property type="match status" value="1"/>
</dbReference>
<dbReference type="GO" id="GO:0019843">
    <property type="term" value="F:rRNA binding"/>
    <property type="evidence" value="ECO:0007669"/>
    <property type="project" value="UniProtKB-KW"/>
</dbReference>
<dbReference type="Gene3D" id="6.10.160.10">
    <property type="match status" value="1"/>
</dbReference>
<dbReference type="CDD" id="cd07026">
    <property type="entry name" value="Ribosomal_L20"/>
    <property type="match status" value="1"/>
</dbReference>
<keyword evidence="2" id="KW-0699">rRNA-binding</keyword>
<evidence type="ECO:0000256" key="4">
    <source>
        <dbReference type="ARBA" id="ARBA00022980"/>
    </source>
</evidence>
<gene>
    <name evidence="6" type="ORF">METZ01_LOCUS162799</name>
</gene>
<dbReference type="NCBIfam" id="TIGR01032">
    <property type="entry name" value="rplT_bact"/>
    <property type="match status" value="1"/>
</dbReference>
<dbReference type="GO" id="GO:1990904">
    <property type="term" value="C:ribonucleoprotein complex"/>
    <property type="evidence" value="ECO:0007669"/>
    <property type="project" value="UniProtKB-KW"/>
</dbReference>
<dbReference type="Pfam" id="PF00453">
    <property type="entry name" value="Ribosomal_L20"/>
    <property type="match status" value="1"/>
</dbReference>
<dbReference type="GO" id="GO:0006412">
    <property type="term" value="P:translation"/>
    <property type="evidence" value="ECO:0007669"/>
    <property type="project" value="InterPro"/>
</dbReference>
<evidence type="ECO:0008006" key="7">
    <source>
        <dbReference type="Google" id="ProtNLM"/>
    </source>
</evidence>
<evidence type="ECO:0000313" key="6">
    <source>
        <dbReference type="EMBL" id="SVB09945.1"/>
    </source>
</evidence>
<dbReference type="GO" id="GO:0003735">
    <property type="term" value="F:structural constituent of ribosome"/>
    <property type="evidence" value="ECO:0007669"/>
    <property type="project" value="InterPro"/>
</dbReference>
<dbReference type="PANTHER" id="PTHR10986">
    <property type="entry name" value="39S RIBOSOMAL PROTEIN L20"/>
    <property type="match status" value="1"/>
</dbReference>
<sequence length="119" mass="13627">MARVKRGNVHKNRRRNILKQAKGYYGSDSRLYASARDAVDRAMQYAYIGRKRKKRDFRRLWIIRINAACRQHDISYSRFMAGLKAANIGLDRKVLAQIAVEDPEAFAQLTLAAKDSLAA</sequence>